<dbReference type="InterPro" id="IPR036397">
    <property type="entry name" value="RNaseH_sf"/>
</dbReference>
<dbReference type="PANTHER" id="PTHR46564:SF1">
    <property type="entry name" value="TRANSPOSASE"/>
    <property type="match status" value="1"/>
</dbReference>
<dbReference type="OrthoDB" id="2266637at2759"/>
<dbReference type="InterPro" id="IPR038717">
    <property type="entry name" value="Tc1-like_DDE_dom"/>
</dbReference>
<protein>
    <recommendedName>
        <fullName evidence="1">Tc1-like transposase DDE domain-containing protein</fullName>
    </recommendedName>
</protein>
<feature type="non-terminal residue" evidence="2">
    <location>
        <position position="87"/>
    </location>
</feature>
<sequence length="87" mass="9874">RYSVLPALSVDGMIALDIFEGSVNKDRFLQFLNEELAPKLNPYPGPRSVVVMDNCAIHHDEEIRRVIVDECGKPFDPRPWCRSSAMT</sequence>
<dbReference type="PANTHER" id="PTHR46564">
    <property type="entry name" value="TRANSPOSASE"/>
    <property type="match status" value="1"/>
</dbReference>
<dbReference type="GO" id="GO:0003676">
    <property type="term" value="F:nucleic acid binding"/>
    <property type="evidence" value="ECO:0007669"/>
    <property type="project" value="InterPro"/>
</dbReference>
<proteinExistence type="predicted"/>
<keyword evidence="3" id="KW-1185">Reference proteome</keyword>
<dbReference type="EMBL" id="KZ857380">
    <property type="protein sequence ID" value="RDX56591.1"/>
    <property type="molecule type" value="Genomic_DNA"/>
</dbReference>
<dbReference type="STRING" id="139420.A0A371DVQ5"/>
<accession>A0A371DVQ5</accession>
<name>A0A371DVQ5_9APHY</name>
<dbReference type="AlphaFoldDB" id="A0A371DVQ5"/>
<dbReference type="Pfam" id="PF13358">
    <property type="entry name" value="DDE_3"/>
    <property type="match status" value="1"/>
</dbReference>
<evidence type="ECO:0000313" key="3">
    <source>
        <dbReference type="Proteomes" id="UP000256964"/>
    </source>
</evidence>
<dbReference type="Gene3D" id="3.30.420.10">
    <property type="entry name" value="Ribonuclease H-like superfamily/Ribonuclease H"/>
    <property type="match status" value="1"/>
</dbReference>
<reference evidence="2 3" key="1">
    <citation type="journal article" date="2018" name="Biotechnol. Biofuels">
        <title>Integrative visual omics of the white-rot fungus Polyporus brumalis exposes the biotechnological potential of its oxidative enzymes for delignifying raw plant biomass.</title>
        <authorList>
            <person name="Miyauchi S."/>
            <person name="Rancon A."/>
            <person name="Drula E."/>
            <person name="Hage H."/>
            <person name="Chaduli D."/>
            <person name="Favel A."/>
            <person name="Grisel S."/>
            <person name="Henrissat B."/>
            <person name="Herpoel-Gimbert I."/>
            <person name="Ruiz-Duenas F.J."/>
            <person name="Chevret D."/>
            <person name="Hainaut M."/>
            <person name="Lin J."/>
            <person name="Wang M."/>
            <person name="Pangilinan J."/>
            <person name="Lipzen A."/>
            <person name="Lesage-Meessen L."/>
            <person name="Navarro D."/>
            <person name="Riley R."/>
            <person name="Grigoriev I.V."/>
            <person name="Zhou S."/>
            <person name="Raouche S."/>
            <person name="Rosso M.N."/>
        </authorList>
    </citation>
    <scope>NUCLEOTIDE SEQUENCE [LARGE SCALE GENOMIC DNA]</scope>
    <source>
        <strain evidence="2 3">BRFM 1820</strain>
    </source>
</reference>
<gene>
    <name evidence="2" type="ORF">OH76DRAFT_1336311</name>
</gene>
<dbReference type="Proteomes" id="UP000256964">
    <property type="component" value="Unassembled WGS sequence"/>
</dbReference>
<evidence type="ECO:0000313" key="2">
    <source>
        <dbReference type="EMBL" id="RDX56591.1"/>
    </source>
</evidence>
<organism evidence="2 3">
    <name type="scientific">Lentinus brumalis</name>
    <dbReference type="NCBI Taxonomy" id="2498619"/>
    <lineage>
        <taxon>Eukaryota</taxon>
        <taxon>Fungi</taxon>
        <taxon>Dikarya</taxon>
        <taxon>Basidiomycota</taxon>
        <taxon>Agaricomycotina</taxon>
        <taxon>Agaricomycetes</taxon>
        <taxon>Polyporales</taxon>
        <taxon>Polyporaceae</taxon>
        <taxon>Lentinus</taxon>
    </lineage>
</organism>
<feature type="domain" description="Tc1-like transposase DDE" evidence="1">
    <location>
        <begin position="2"/>
        <end position="69"/>
    </location>
</feature>
<evidence type="ECO:0000259" key="1">
    <source>
        <dbReference type="Pfam" id="PF13358"/>
    </source>
</evidence>